<name>A0ABP7VLI6_9ACTN</name>
<reference evidence="2" key="1">
    <citation type="journal article" date="2019" name="Int. J. Syst. Evol. Microbiol.">
        <title>The Global Catalogue of Microorganisms (GCM) 10K type strain sequencing project: providing services to taxonomists for standard genome sequencing and annotation.</title>
        <authorList>
            <consortium name="The Broad Institute Genomics Platform"/>
            <consortium name="The Broad Institute Genome Sequencing Center for Infectious Disease"/>
            <person name="Wu L."/>
            <person name="Ma J."/>
        </authorList>
    </citation>
    <scope>NUCLEOTIDE SEQUENCE [LARGE SCALE GENOMIC DNA]</scope>
    <source>
        <strain evidence="2">JCM 16702</strain>
    </source>
</reference>
<evidence type="ECO:0000313" key="1">
    <source>
        <dbReference type="EMBL" id="GAA4069326.1"/>
    </source>
</evidence>
<proteinExistence type="predicted"/>
<accession>A0ABP7VLI6</accession>
<organism evidence="1 2">
    <name type="scientific">Actinomadura miaoliensis</name>
    <dbReference type="NCBI Taxonomy" id="430685"/>
    <lineage>
        <taxon>Bacteria</taxon>
        <taxon>Bacillati</taxon>
        <taxon>Actinomycetota</taxon>
        <taxon>Actinomycetes</taxon>
        <taxon>Streptosporangiales</taxon>
        <taxon>Thermomonosporaceae</taxon>
        <taxon>Actinomadura</taxon>
    </lineage>
</organism>
<evidence type="ECO:0000313" key="2">
    <source>
        <dbReference type="Proteomes" id="UP001500683"/>
    </source>
</evidence>
<comment type="caution">
    <text evidence="1">The sequence shown here is derived from an EMBL/GenBank/DDBJ whole genome shotgun (WGS) entry which is preliminary data.</text>
</comment>
<dbReference type="EMBL" id="BAAAZG010000015">
    <property type="protein sequence ID" value="GAA4069326.1"/>
    <property type="molecule type" value="Genomic_DNA"/>
</dbReference>
<sequence length="113" mass="12617">MLMQVIRVVGLAVGDWQLQPAVPPLSSREHRELAQTLRRLPSCYRDRLPQPTLRRVTREAASGRWEKAVELLVAALHTRAAPVTAAERDELRAVATALAMPAPAERVDRLPPR</sequence>
<gene>
    <name evidence="1" type="ORF">GCM10022214_25620</name>
</gene>
<dbReference type="RefSeq" id="WP_344945669.1">
    <property type="nucleotide sequence ID" value="NZ_BAAAZG010000015.1"/>
</dbReference>
<protein>
    <recommendedName>
        <fullName evidence="3">DUF4129 domain-containing protein</fullName>
    </recommendedName>
</protein>
<keyword evidence="2" id="KW-1185">Reference proteome</keyword>
<evidence type="ECO:0008006" key="3">
    <source>
        <dbReference type="Google" id="ProtNLM"/>
    </source>
</evidence>
<dbReference type="Proteomes" id="UP001500683">
    <property type="component" value="Unassembled WGS sequence"/>
</dbReference>